<keyword evidence="2" id="KW-1133">Transmembrane helix</keyword>
<evidence type="ECO:0000256" key="2">
    <source>
        <dbReference type="SAM" id="Phobius"/>
    </source>
</evidence>
<feature type="region of interest" description="Disordered" evidence="1">
    <location>
        <begin position="19"/>
        <end position="57"/>
    </location>
</feature>
<sequence>MEKRTSKAISRKIIGSRNPRASRIAKQRKTVQGTGVRQGCTTVHPRQNNHSRRIRTHGRPCVGARPCHIRSRAVLHFFGLYILFSFIFWGTSSILLGAL</sequence>
<feature type="compositionally biased region" description="Basic residues" evidence="1">
    <location>
        <begin position="47"/>
        <end position="57"/>
    </location>
</feature>
<feature type="transmembrane region" description="Helical" evidence="2">
    <location>
        <begin position="74"/>
        <end position="96"/>
    </location>
</feature>
<accession>A0A7C9DK38</accession>
<dbReference type="AlphaFoldDB" id="A0A7C9DK38"/>
<proteinExistence type="predicted"/>
<evidence type="ECO:0000313" key="3">
    <source>
        <dbReference type="EMBL" id="MBA4645141.1"/>
    </source>
</evidence>
<organism evidence="3">
    <name type="scientific">Opuntia streptacantha</name>
    <name type="common">Prickly pear cactus</name>
    <name type="synonym">Opuntia cardona</name>
    <dbReference type="NCBI Taxonomy" id="393608"/>
    <lineage>
        <taxon>Eukaryota</taxon>
        <taxon>Viridiplantae</taxon>
        <taxon>Streptophyta</taxon>
        <taxon>Embryophyta</taxon>
        <taxon>Tracheophyta</taxon>
        <taxon>Spermatophyta</taxon>
        <taxon>Magnoliopsida</taxon>
        <taxon>eudicotyledons</taxon>
        <taxon>Gunneridae</taxon>
        <taxon>Pentapetalae</taxon>
        <taxon>Caryophyllales</taxon>
        <taxon>Cactineae</taxon>
        <taxon>Cactaceae</taxon>
        <taxon>Opuntioideae</taxon>
        <taxon>Opuntia</taxon>
    </lineage>
</organism>
<name>A0A7C9DK38_OPUST</name>
<keyword evidence="2" id="KW-0472">Membrane</keyword>
<keyword evidence="2" id="KW-0812">Transmembrane</keyword>
<evidence type="ECO:0000256" key="1">
    <source>
        <dbReference type="SAM" id="MobiDB-lite"/>
    </source>
</evidence>
<reference evidence="3" key="2">
    <citation type="submission" date="2020-07" db="EMBL/GenBank/DDBJ databases">
        <authorList>
            <person name="Vera ALvarez R."/>
            <person name="Arias-Moreno D.M."/>
            <person name="Jimenez-Jacinto V."/>
            <person name="Jimenez-Bremont J.F."/>
            <person name="Swaminathan K."/>
            <person name="Moose S.P."/>
            <person name="Guerrero-Gonzalez M.L."/>
            <person name="Marino-Ramirez L."/>
            <person name="Landsman D."/>
            <person name="Rodriguez-Kessler M."/>
            <person name="Delgado-Sanchez P."/>
        </authorList>
    </citation>
    <scope>NUCLEOTIDE SEQUENCE</scope>
    <source>
        <tissue evidence="3">Cladode</tissue>
    </source>
</reference>
<reference evidence="3" key="1">
    <citation type="journal article" date="2013" name="J. Plant Res.">
        <title>Effect of fungi and light on seed germination of three Opuntia species from semiarid lands of central Mexico.</title>
        <authorList>
            <person name="Delgado-Sanchez P."/>
            <person name="Jimenez-Bremont J.F."/>
            <person name="Guerrero-Gonzalez Mde L."/>
            <person name="Flores J."/>
        </authorList>
    </citation>
    <scope>NUCLEOTIDE SEQUENCE</scope>
    <source>
        <tissue evidence="3">Cladode</tissue>
    </source>
</reference>
<dbReference type="EMBL" id="GISG01141070">
    <property type="protein sequence ID" value="MBA4645141.1"/>
    <property type="molecule type" value="Transcribed_RNA"/>
</dbReference>
<feature type="compositionally biased region" description="Polar residues" evidence="1">
    <location>
        <begin position="30"/>
        <end position="46"/>
    </location>
</feature>
<protein>
    <submittedName>
        <fullName evidence="3">Uncharacterized protein</fullName>
    </submittedName>
</protein>